<dbReference type="InterPro" id="IPR055935">
    <property type="entry name" value="DUF7513"/>
</dbReference>
<dbReference type="Proteomes" id="UP001596417">
    <property type="component" value="Unassembled WGS sequence"/>
</dbReference>
<feature type="domain" description="TRAM" evidence="2">
    <location>
        <begin position="19"/>
        <end position="79"/>
    </location>
</feature>
<proteinExistence type="predicted"/>
<gene>
    <name evidence="3" type="ORF">ACFQL7_17375</name>
</gene>
<sequence>MSFLKQYLKGWGFRTNQPTFDPGEEIPVFVTGFEDGTAVARVGDSHLTLLDTPEDLVGSQVTVRVETFDTSTFIGEATLIEPAQEEPEAEPQDEVTESVE</sequence>
<feature type="compositionally biased region" description="Acidic residues" evidence="1">
    <location>
        <begin position="83"/>
        <end position="100"/>
    </location>
</feature>
<dbReference type="RefSeq" id="WP_248909047.1">
    <property type="nucleotide sequence ID" value="NZ_CP109979.1"/>
</dbReference>
<evidence type="ECO:0000313" key="4">
    <source>
        <dbReference type="Proteomes" id="UP001596417"/>
    </source>
</evidence>
<evidence type="ECO:0000256" key="1">
    <source>
        <dbReference type="SAM" id="MobiDB-lite"/>
    </source>
</evidence>
<name>A0ABD5YR53_9EURY</name>
<accession>A0ABD5YR53</accession>
<comment type="caution">
    <text evidence="3">The sequence shown here is derived from an EMBL/GenBank/DDBJ whole genome shotgun (WGS) entry which is preliminary data.</text>
</comment>
<feature type="region of interest" description="Disordered" evidence="1">
    <location>
        <begin position="79"/>
        <end position="100"/>
    </location>
</feature>
<dbReference type="GeneID" id="76201124"/>
<dbReference type="EMBL" id="JBHTAX010000001">
    <property type="protein sequence ID" value="MFC7191392.1"/>
    <property type="molecule type" value="Genomic_DNA"/>
</dbReference>
<protein>
    <recommendedName>
        <fullName evidence="2">TRAM domain-containing protein</fullName>
    </recommendedName>
</protein>
<evidence type="ECO:0000313" key="3">
    <source>
        <dbReference type="EMBL" id="MFC7191392.1"/>
    </source>
</evidence>
<dbReference type="InterPro" id="IPR002792">
    <property type="entry name" value="TRAM_dom"/>
</dbReference>
<dbReference type="PROSITE" id="PS50926">
    <property type="entry name" value="TRAM"/>
    <property type="match status" value="1"/>
</dbReference>
<reference evidence="3 4" key="1">
    <citation type="journal article" date="2019" name="Int. J. Syst. Evol. Microbiol.">
        <title>The Global Catalogue of Microorganisms (GCM) 10K type strain sequencing project: providing services to taxonomists for standard genome sequencing and annotation.</title>
        <authorList>
            <consortium name="The Broad Institute Genomics Platform"/>
            <consortium name="The Broad Institute Genome Sequencing Center for Infectious Disease"/>
            <person name="Wu L."/>
            <person name="Ma J."/>
        </authorList>
    </citation>
    <scope>NUCLEOTIDE SEQUENCE [LARGE SCALE GENOMIC DNA]</scope>
    <source>
        <strain evidence="3 4">RDMS1</strain>
    </source>
</reference>
<evidence type="ECO:0000259" key="2">
    <source>
        <dbReference type="PROSITE" id="PS50926"/>
    </source>
</evidence>
<organism evidence="3 4">
    <name type="scientific">Halocatena marina</name>
    <dbReference type="NCBI Taxonomy" id="2934937"/>
    <lineage>
        <taxon>Archaea</taxon>
        <taxon>Methanobacteriati</taxon>
        <taxon>Methanobacteriota</taxon>
        <taxon>Stenosarchaea group</taxon>
        <taxon>Halobacteria</taxon>
        <taxon>Halobacteriales</taxon>
        <taxon>Natronomonadaceae</taxon>
        <taxon>Halocatena</taxon>
    </lineage>
</organism>
<dbReference type="AlphaFoldDB" id="A0ABD5YR53"/>
<keyword evidence="4" id="KW-1185">Reference proteome</keyword>
<dbReference type="Pfam" id="PF24353">
    <property type="entry name" value="DUF7513"/>
    <property type="match status" value="1"/>
</dbReference>